<dbReference type="EMBL" id="JAIWYP010000008">
    <property type="protein sequence ID" value="KAH3783420.1"/>
    <property type="molecule type" value="Genomic_DNA"/>
</dbReference>
<reference evidence="2" key="1">
    <citation type="journal article" date="2019" name="bioRxiv">
        <title>The Genome of the Zebra Mussel, Dreissena polymorpha: A Resource for Invasive Species Research.</title>
        <authorList>
            <person name="McCartney M.A."/>
            <person name="Auch B."/>
            <person name="Kono T."/>
            <person name="Mallez S."/>
            <person name="Zhang Y."/>
            <person name="Obille A."/>
            <person name="Becker A."/>
            <person name="Abrahante J.E."/>
            <person name="Garbe J."/>
            <person name="Badalamenti J.P."/>
            <person name="Herman A."/>
            <person name="Mangelson H."/>
            <person name="Liachko I."/>
            <person name="Sullivan S."/>
            <person name="Sone E.D."/>
            <person name="Koren S."/>
            <person name="Silverstein K.A.T."/>
            <person name="Beckman K.B."/>
            <person name="Gohl D.M."/>
        </authorList>
    </citation>
    <scope>NUCLEOTIDE SEQUENCE</scope>
    <source>
        <strain evidence="2">Duluth1</strain>
        <tissue evidence="2">Whole animal</tissue>
    </source>
</reference>
<feature type="region of interest" description="Disordered" evidence="1">
    <location>
        <begin position="1"/>
        <end position="25"/>
    </location>
</feature>
<protein>
    <submittedName>
        <fullName evidence="2">Uncharacterized protein</fullName>
    </submittedName>
</protein>
<evidence type="ECO:0000313" key="2">
    <source>
        <dbReference type="EMBL" id="KAH3783420.1"/>
    </source>
</evidence>
<gene>
    <name evidence="2" type="ORF">DPMN_161358</name>
</gene>
<keyword evidence="3" id="KW-1185">Reference proteome</keyword>
<organism evidence="2 3">
    <name type="scientific">Dreissena polymorpha</name>
    <name type="common">Zebra mussel</name>
    <name type="synonym">Mytilus polymorpha</name>
    <dbReference type="NCBI Taxonomy" id="45954"/>
    <lineage>
        <taxon>Eukaryota</taxon>
        <taxon>Metazoa</taxon>
        <taxon>Spiralia</taxon>
        <taxon>Lophotrochozoa</taxon>
        <taxon>Mollusca</taxon>
        <taxon>Bivalvia</taxon>
        <taxon>Autobranchia</taxon>
        <taxon>Heteroconchia</taxon>
        <taxon>Euheterodonta</taxon>
        <taxon>Imparidentia</taxon>
        <taxon>Neoheterodontei</taxon>
        <taxon>Myida</taxon>
        <taxon>Dreissenoidea</taxon>
        <taxon>Dreissenidae</taxon>
        <taxon>Dreissena</taxon>
    </lineage>
</organism>
<sequence>MSFASRYGNSHSSSVSSVGQNQKALVETQTDFKEKQTATIVHFPAKCIGMTKNLPSDSYYKDNTPIPDTPESVIFGNTTWQTSTEYHETNRRSFLSTFSVATC</sequence>
<name>A0A9D4ESW0_DREPO</name>
<comment type="caution">
    <text evidence="2">The sequence shown here is derived from an EMBL/GenBank/DDBJ whole genome shotgun (WGS) entry which is preliminary data.</text>
</comment>
<dbReference type="AlphaFoldDB" id="A0A9D4ESW0"/>
<accession>A0A9D4ESW0</accession>
<dbReference type="Proteomes" id="UP000828390">
    <property type="component" value="Unassembled WGS sequence"/>
</dbReference>
<evidence type="ECO:0000313" key="3">
    <source>
        <dbReference type="Proteomes" id="UP000828390"/>
    </source>
</evidence>
<evidence type="ECO:0000256" key="1">
    <source>
        <dbReference type="SAM" id="MobiDB-lite"/>
    </source>
</evidence>
<proteinExistence type="predicted"/>
<reference evidence="2" key="2">
    <citation type="submission" date="2020-11" db="EMBL/GenBank/DDBJ databases">
        <authorList>
            <person name="McCartney M.A."/>
            <person name="Auch B."/>
            <person name="Kono T."/>
            <person name="Mallez S."/>
            <person name="Becker A."/>
            <person name="Gohl D.M."/>
            <person name="Silverstein K.A.T."/>
            <person name="Koren S."/>
            <person name="Bechman K.B."/>
            <person name="Herman A."/>
            <person name="Abrahante J.E."/>
            <person name="Garbe J."/>
        </authorList>
    </citation>
    <scope>NUCLEOTIDE SEQUENCE</scope>
    <source>
        <strain evidence="2">Duluth1</strain>
        <tissue evidence="2">Whole animal</tissue>
    </source>
</reference>